<dbReference type="RefSeq" id="WP_011838112.1">
    <property type="nucleotide sequence ID" value="NC_009012.1"/>
</dbReference>
<dbReference type="OrthoDB" id="9809485at2"/>
<evidence type="ECO:0000256" key="6">
    <source>
        <dbReference type="ARBA" id="ARBA00022801"/>
    </source>
</evidence>
<dbReference type="InterPro" id="IPR027417">
    <property type="entry name" value="P-loop_NTPase"/>
</dbReference>
<comment type="function">
    <text evidence="10">One of several proteins that assist in the late maturation steps of the functional core of the 30S ribosomal subunit. Helps release RbfA from mature subunits. May play a role in the assembly of ribosomal proteins into the subunit. Circularly permuted GTPase that catalyzes slow GTP hydrolysis, GTPase activity is stimulated by the 30S ribosomal subunit.</text>
</comment>
<dbReference type="GO" id="GO:0005525">
    <property type="term" value="F:GTP binding"/>
    <property type="evidence" value="ECO:0007669"/>
    <property type="project" value="UniProtKB-UniRule"/>
</dbReference>
<evidence type="ECO:0000256" key="8">
    <source>
        <dbReference type="ARBA" id="ARBA00022884"/>
    </source>
</evidence>
<dbReference type="GO" id="GO:0019843">
    <property type="term" value="F:rRNA binding"/>
    <property type="evidence" value="ECO:0007669"/>
    <property type="project" value="UniProtKB-KW"/>
</dbReference>
<name>A3DFL5_ACET2</name>
<keyword evidence="5 10" id="KW-0547">Nucleotide-binding</keyword>
<evidence type="ECO:0000259" key="13">
    <source>
        <dbReference type="PROSITE" id="PS51721"/>
    </source>
</evidence>
<comment type="cofactor">
    <cofactor evidence="10">
        <name>Zn(2+)</name>
        <dbReference type="ChEBI" id="CHEBI:29105"/>
    </cofactor>
    <text evidence="10">Binds 1 zinc ion per subunit.</text>
</comment>
<evidence type="ECO:0000256" key="7">
    <source>
        <dbReference type="ARBA" id="ARBA00022833"/>
    </source>
</evidence>
<feature type="compositionally biased region" description="Basic residues" evidence="11">
    <location>
        <begin position="331"/>
        <end position="343"/>
    </location>
</feature>
<dbReference type="PANTHER" id="PTHR32120:SF10">
    <property type="entry name" value="SMALL RIBOSOMAL SUBUNIT BIOGENESIS GTPASE RSGA"/>
    <property type="match status" value="1"/>
</dbReference>
<dbReference type="STRING" id="203119.Cthe_1516"/>
<accession>A3DFL5</accession>
<keyword evidence="1 10" id="KW-0963">Cytoplasm</keyword>
<feature type="domain" description="CP-type G" evidence="13">
    <location>
        <begin position="95"/>
        <end position="252"/>
    </location>
</feature>
<dbReference type="NCBIfam" id="TIGR00157">
    <property type="entry name" value="ribosome small subunit-dependent GTPase A"/>
    <property type="match status" value="1"/>
</dbReference>
<dbReference type="GO" id="GO:0042274">
    <property type="term" value="P:ribosomal small subunit biogenesis"/>
    <property type="evidence" value="ECO:0007669"/>
    <property type="project" value="UniProtKB-UniRule"/>
</dbReference>
<evidence type="ECO:0000313" key="15">
    <source>
        <dbReference type="Proteomes" id="UP000002145"/>
    </source>
</evidence>
<comment type="similarity">
    <text evidence="10">Belongs to the TRAFAC class YlqF/YawG GTPase family. RsgA subfamily.</text>
</comment>
<keyword evidence="4 10" id="KW-0699">rRNA-binding</keyword>
<dbReference type="GeneID" id="35804421"/>
<sequence length="343" mass="38280">MNLIDYGFVPTMMPEDVSGIPARITAVHKERYELVCEYGYTFGRLKTSIYYAGGFEDFPTAGDFVLIDYNPDGDSRIVKTLKRKSFFSRRNPTPGKGEQAVAANFDYVFVMQSLNHDFNLRRMERYVTLAWQSGAVPVIVLTKADLVEDCSEQVLASQKVAPGVEVHAISTITGFGLDVLKDYLKPCKTVVFLGSSGVGKSSLVNALAGQEIMAVGDIREDDSKGRHTTTHRQLIMLPGGAMIIDTPGMRELGMLDDVSVGLGETFSDVVSYLGRCKFSDCRHQTEPGCVVRAAIERGELPKERWESYLKLKREANFSDDKEGYLRQKQQWSKKMKKNGGIRK</sequence>
<dbReference type="GO" id="GO:0046872">
    <property type="term" value="F:metal ion binding"/>
    <property type="evidence" value="ECO:0007669"/>
    <property type="project" value="UniProtKB-KW"/>
</dbReference>
<dbReference type="SUPFAM" id="SSF52540">
    <property type="entry name" value="P-loop containing nucleoside triphosphate hydrolases"/>
    <property type="match status" value="1"/>
</dbReference>
<dbReference type="GO" id="GO:0003924">
    <property type="term" value="F:GTPase activity"/>
    <property type="evidence" value="ECO:0007669"/>
    <property type="project" value="UniProtKB-UniRule"/>
</dbReference>
<organism evidence="14 15">
    <name type="scientific">Acetivibrio thermocellus (strain ATCC 27405 / DSM 1237 / JCM 9322 / NBRC 103400 / NCIMB 10682 / NRRL B-4536 / VPI 7372)</name>
    <name type="common">Clostridium thermocellum</name>
    <dbReference type="NCBI Taxonomy" id="203119"/>
    <lineage>
        <taxon>Bacteria</taxon>
        <taxon>Bacillati</taxon>
        <taxon>Bacillota</taxon>
        <taxon>Clostridia</taxon>
        <taxon>Eubacteriales</taxon>
        <taxon>Oscillospiraceae</taxon>
        <taxon>Acetivibrio</taxon>
    </lineage>
</organism>
<dbReference type="PANTHER" id="PTHR32120">
    <property type="entry name" value="SMALL RIBOSOMAL SUBUNIT BIOGENESIS GTPASE RSGA"/>
    <property type="match status" value="1"/>
</dbReference>
<dbReference type="InterPro" id="IPR030378">
    <property type="entry name" value="G_CP_dom"/>
</dbReference>
<evidence type="ECO:0000256" key="11">
    <source>
        <dbReference type="SAM" id="MobiDB-lite"/>
    </source>
</evidence>
<keyword evidence="6 10" id="KW-0378">Hydrolase</keyword>
<keyword evidence="8 10" id="KW-0694">RNA-binding</keyword>
<evidence type="ECO:0000256" key="2">
    <source>
        <dbReference type="ARBA" id="ARBA00022517"/>
    </source>
</evidence>
<keyword evidence="15" id="KW-1185">Reference proteome</keyword>
<feature type="binding site" evidence="10">
    <location>
        <begin position="142"/>
        <end position="145"/>
    </location>
    <ligand>
        <name>GTP</name>
        <dbReference type="ChEBI" id="CHEBI:37565"/>
    </ligand>
</feature>
<dbReference type="HAMAP" id="MF_01820">
    <property type="entry name" value="GTPase_RsgA"/>
    <property type="match status" value="1"/>
</dbReference>
<dbReference type="PROSITE" id="PS51721">
    <property type="entry name" value="G_CP"/>
    <property type="match status" value="1"/>
</dbReference>
<comment type="subunit">
    <text evidence="10">Monomer. Associates with 30S ribosomal subunit, binds 16S rRNA.</text>
</comment>
<dbReference type="eggNOG" id="COG1162">
    <property type="taxonomic scope" value="Bacteria"/>
</dbReference>
<evidence type="ECO:0000313" key="14">
    <source>
        <dbReference type="EMBL" id="ABN52744.1"/>
    </source>
</evidence>
<dbReference type="InterPro" id="IPR004881">
    <property type="entry name" value="Ribosome_biogen_GTPase_RsgA"/>
</dbReference>
<feature type="region of interest" description="Disordered" evidence="11">
    <location>
        <begin position="324"/>
        <end position="343"/>
    </location>
</feature>
<dbReference type="KEGG" id="cth:Cthe_1516"/>
<dbReference type="AlphaFoldDB" id="A3DFL5"/>
<reference evidence="15" key="1">
    <citation type="submission" date="2007-02" db="EMBL/GenBank/DDBJ databases">
        <title>Complete sequence of Clostridium thermocellum ATCC 27405.</title>
        <authorList>
            <consortium name="US DOE Joint Genome Institute"/>
            <person name="Copeland A."/>
            <person name="Lucas S."/>
            <person name="Lapidus A."/>
            <person name="Barry K."/>
            <person name="Detter J.C."/>
            <person name="Glavina del Rio T."/>
            <person name="Hammon N."/>
            <person name="Israni S."/>
            <person name="Dalin E."/>
            <person name="Tice H."/>
            <person name="Pitluck S."/>
            <person name="Chertkov O."/>
            <person name="Brettin T."/>
            <person name="Bruce D."/>
            <person name="Han C."/>
            <person name="Tapia R."/>
            <person name="Gilna P."/>
            <person name="Schmutz J."/>
            <person name="Larimer F."/>
            <person name="Land M."/>
            <person name="Hauser L."/>
            <person name="Kyrpides N."/>
            <person name="Mikhailova N."/>
            <person name="Wu J.H.D."/>
            <person name="Newcomb M."/>
            <person name="Richardson P."/>
        </authorList>
    </citation>
    <scope>NUCLEOTIDE SEQUENCE [LARGE SCALE GENOMIC DNA]</scope>
    <source>
        <strain evidence="15">ATCC 27405 / DSM 1237 / JCM 9322 / NBRC 103400 / NCIMB 10682 / NRRL B-4536 / VPI 7372</strain>
    </source>
</reference>
<dbReference type="Proteomes" id="UP000002145">
    <property type="component" value="Chromosome"/>
</dbReference>
<dbReference type="EMBL" id="CP000568">
    <property type="protein sequence ID" value="ABN52744.1"/>
    <property type="molecule type" value="Genomic_DNA"/>
</dbReference>
<keyword evidence="7 10" id="KW-0862">Zinc</keyword>
<feature type="binding site" evidence="10">
    <location>
        <begin position="194"/>
        <end position="202"/>
    </location>
    <ligand>
        <name>GTP</name>
        <dbReference type="ChEBI" id="CHEBI:37565"/>
    </ligand>
</feature>
<dbReference type="CDD" id="cd01854">
    <property type="entry name" value="YjeQ_EngC"/>
    <property type="match status" value="1"/>
</dbReference>
<evidence type="ECO:0000259" key="12">
    <source>
        <dbReference type="PROSITE" id="PS50936"/>
    </source>
</evidence>
<keyword evidence="9 10" id="KW-0342">GTP-binding</keyword>
<comment type="subcellular location">
    <subcellularLocation>
        <location evidence="10">Cytoplasm</location>
    </subcellularLocation>
</comment>
<reference evidence="14 15" key="2">
    <citation type="journal article" date="2013" name="Biotechnol. Biofuels">
        <title>Global transcriptome analysis of Clostridium thermocellum ATCC 27405 during growth on dilute acid pretreated Populus and switchgrass.</title>
        <authorList>
            <person name="Wilson C.M."/>
            <person name="Rodriguez M.Jr."/>
            <person name="Johnson C.M."/>
            <person name="Martin S.L."/>
            <person name="Chu T.M."/>
            <person name="Wolfinger R.D."/>
            <person name="Hauser L.J."/>
            <person name="Land M.L."/>
            <person name="Klingeman D.M."/>
            <person name="Syed M.H."/>
            <person name="Ragauskas A.J."/>
            <person name="Tschaplinski T.J."/>
            <person name="Mielenz J.R."/>
            <person name="Brown S.D."/>
        </authorList>
    </citation>
    <scope>NUCLEOTIDE SEQUENCE [LARGE SCALE GENOMIC DNA]</scope>
    <source>
        <strain evidence="15">ATCC 27405 / DSM 1237 / JCM 9322 / NBRC 103400 / NCIMB 10682 / NRRL B-4536 / VPI 7372</strain>
    </source>
</reference>
<evidence type="ECO:0000256" key="3">
    <source>
        <dbReference type="ARBA" id="ARBA00022723"/>
    </source>
</evidence>
<keyword evidence="3 10" id="KW-0479">Metal-binding</keyword>
<dbReference type="Pfam" id="PF03193">
    <property type="entry name" value="RsgA_GTPase"/>
    <property type="match status" value="1"/>
</dbReference>
<proteinExistence type="inferred from homology"/>
<protein>
    <recommendedName>
        <fullName evidence="10">Small ribosomal subunit biogenesis GTPase RsgA</fullName>
        <ecNumber evidence="10">3.6.1.-</ecNumber>
    </recommendedName>
</protein>
<gene>
    <name evidence="10" type="primary">rsgA</name>
    <name evidence="14" type="ordered locus">Cthe_1516</name>
</gene>
<feature type="binding site" evidence="10">
    <location>
        <position position="289"/>
    </location>
    <ligand>
        <name>Zn(2+)</name>
        <dbReference type="ChEBI" id="CHEBI:29105"/>
    </ligand>
</feature>
<dbReference type="PROSITE" id="PS50936">
    <property type="entry name" value="ENGC_GTPASE"/>
    <property type="match status" value="1"/>
</dbReference>
<evidence type="ECO:0000256" key="10">
    <source>
        <dbReference type="HAMAP-Rule" id="MF_01820"/>
    </source>
</evidence>
<evidence type="ECO:0000256" key="1">
    <source>
        <dbReference type="ARBA" id="ARBA00022490"/>
    </source>
</evidence>
<feature type="binding site" evidence="10">
    <location>
        <position position="276"/>
    </location>
    <ligand>
        <name>Zn(2+)</name>
        <dbReference type="ChEBI" id="CHEBI:29105"/>
    </ligand>
</feature>
<evidence type="ECO:0000256" key="5">
    <source>
        <dbReference type="ARBA" id="ARBA00022741"/>
    </source>
</evidence>
<feature type="binding site" evidence="10">
    <location>
        <position position="281"/>
    </location>
    <ligand>
        <name>Zn(2+)</name>
        <dbReference type="ChEBI" id="CHEBI:29105"/>
    </ligand>
</feature>
<dbReference type="HOGENOM" id="CLU_033617_0_1_9"/>
<dbReference type="InterPro" id="IPR010914">
    <property type="entry name" value="RsgA_GTPase_dom"/>
</dbReference>
<dbReference type="GO" id="GO:0005737">
    <property type="term" value="C:cytoplasm"/>
    <property type="evidence" value="ECO:0007669"/>
    <property type="project" value="UniProtKB-SubCell"/>
</dbReference>
<keyword evidence="2 10" id="KW-0690">Ribosome biogenesis</keyword>
<feature type="binding site" evidence="10">
    <location>
        <position position="283"/>
    </location>
    <ligand>
        <name>Zn(2+)</name>
        <dbReference type="ChEBI" id="CHEBI:29105"/>
    </ligand>
</feature>
<dbReference type="EC" id="3.6.1.-" evidence="10"/>
<evidence type="ECO:0000256" key="4">
    <source>
        <dbReference type="ARBA" id="ARBA00022730"/>
    </source>
</evidence>
<dbReference type="Gene3D" id="1.10.40.50">
    <property type="entry name" value="Probable gtpase engc, domain 3"/>
    <property type="match status" value="1"/>
</dbReference>
<evidence type="ECO:0000256" key="9">
    <source>
        <dbReference type="ARBA" id="ARBA00023134"/>
    </source>
</evidence>
<dbReference type="Gene3D" id="3.40.50.300">
    <property type="entry name" value="P-loop containing nucleotide triphosphate hydrolases"/>
    <property type="match status" value="1"/>
</dbReference>
<feature type="domain" description="EngC GTPase" evidence="12">
    <location>
        <begin position="103"/>
        <end position="250"/>
    </location>
</feature>